<dbReference type="EMBL" id="JBHSWG010000001">
    <property type="protein sequence ID" value="MFC6760061.1"/>
    <property type="molecule type" value="Genomic_DNA"/>
</dbReference>
<feature type="coiled-coil region" evidence="3">
    <location>
        <begin position="44"/>
        <end position="92"/>
    </location>
</feature>
<protein>
    <recommendedName>
        <fullName evidence="2">histidine kinase</fullName>
        <ecNumber evidence="2">2.7.13.3</ecNumber>
    </recommendedName>
</protein>
<feature type="transmembrane region" description="Helical" evidence="4">
    <location>
        <begin position="12"/>
        <end position="34"/>
    </location>
</feature>
<comment type="catalytic activity">
    <reaction evidence="1">
        <text>ATP + protein L-histidine = ADP + protein N-phospho-L-histidine.</text>
        <dbReference type="EC" id="2.7.13.3"/>
    </reaction>
</comment>
<keyword evidence="4" id="KW-0812">Transmembrane</keyword>
<dbReference type="Gene3D" id="1.10.287.130">
    <property type="match status" value="1"/>
</dbReference>
<evidence type="ECO:0000256" key="4">
    <source>
        <dbReference type="SAM" id="Phobius"/>
    </source>
</evidence>
<evidence type="ECO:0000256" key="1">
    <source>
        <dbReference type="ARBA" id="ARBA00000085"/>
    </source>
</evidence>
<proteinExistence type="predicted"/>
<dbReference type="SUPFAM" id="SSF47384">
    <property type="entry name" value="Homodimeric domain of signal transducing histidine kinase"/>
    <property type="match status" value="1"/>
</dbReference>
<dbReference type="InterPro" id="IPR003661">
    <property type="entry name" value="HisK_dim/P_dom"/>
</dbReference>
<accession>A0ABW2B4I2</accession>
<keyword evidence="3" id="KW-0175">Coiled coil</keyword>
<dbReference type="CDD" id="cd00082">
    <property type="entry name" value="HisKA"/>
    <property type="match status" value="1"/>
</dbReference>
<evidence type="ECO:0000256" key="3">
    <source>
        <dbReference type="SAM" id="Coils"/>
    </source>
</evidence>
<evidence type="ECO:0000313" key="5">
    <source>
        <dbReference type="EMBL" id="MFC6760061.1"/>
    </source>
</evidence>
<dbReference type="Proteomes" id="UP001596353">
    <property type="component" value="Unassembled WGS sequence"/>
</dbReference>
<evidence type="ECO:0000256" key="2">
    <source>
        <dbReference type="ARBA" id="ARBA00012438"/>
    </source>
</evidence>
<comment type="caution">
    <text evidence="5">The sequence shown here is derived from an EMBL/GenBank/DDBJ whole genome shotgun (WGS) entry which is preliminary data.</text>
</comment>
<keyword evidence="4" id="KW-0472">Membrane</keyword>
<dbReference type="EC" id="2.7.13.3" evidence="2"/>
<name>A0ABW2B4I2_9RHOB</name>
<evidence type="ECO:0000313" key="6">
    <source>
        <dbReference type="Proteomes" id="UP001596353"/>
    </source>
</evidence>
<organism evidence="5 6">
    <name type="scientific">Sulfitobacter porphyrae</name>
    <dbReference type="NCBI Taxonomy" id="1246864"/>
    <lineage>
        <taxon>Bacteria</taxon>
        <taxon>Pseudomonadati</taxon>
        <taxon>Pseudomonadota</taxon>
        <taxon>Alphaproteobacteria</taxon>
        <taxon>Rhodobacterales</taxon>
        <taxon>Roseobacteraceae</taxon>
        <taxon>Sulfitobacter</taxon>
    </lineage>
</organism>
<keyword evidence="6" id="KW-1185">Reference proteome</keyword>
<gene>
    <name evidence="5" type="ORF">ACFQFQ_12050</name>
</gene>
<reference evidence="6" key="1">
    <citation type="journal article" date="2019" name="Int. J. Syst. Evol. Microbiol.">
        <title>The Global Catalogue of Microorganisms (GCM) 10K type strain sequencing project: providing services to taxonomists for standard genome sequencing and annotation.</title>
        <authorList>
            <consortium name="The Broad Institute Genomics Platform"/>
            <consortium name="The Broad Institute Genome Sequencing Center for Infectious Disease"/>
            <person name="Wu L."/>
            <person name="Ma J."/>
        </authorList>
    </citation>
    <scope>NUCLEOTIDE SEQUENCE [LARGE SCALE GENOMIC DNA]</scope>
    <source>
        <strain evidence="6">CCUG 66188</strain>
    </source>
</reference>
<sequence>MLLDTEPARRLAAAQAAAVAALCLAFGSLLFLAAERRRALASANARLEDRVAERTRALRDTNAKLLAEAAEREEAQAALRRAQDELVQAGKLSALGQMSAGISHELNQPLMAIRSFAENGVQFMNRGTRRARQRI</sequence>
<dbReference type="InterPro" id="IPR036097">
    <property type="entry name" value="HisK_dim/P_sf"/>
</dbReference>
<keyword evidence="4" id="KW-1133">Transmembrane helix</keyword>